<proteinExistence type="predicted"/>
<dbReference type="Proteomes" id="UP000007967">
    <property type="component" value="Chromosome"/>
</dbReference>
<gene>
    <name evidence="1" type="ordered locus">Kfla_0990</name>
</gene>
<protein>
    <submittedName>
        <fullName evidence="1">Uncharacterized protein</fullName>
    </submittedName>
</protein>
<dbReference type="AlphaFoldDB" id="D2Q1A7"/>
<dbReference type="OrthoDB" id="3476440at2"/>
<reference evidence="1 2" key="2">
    <citation type="journal article" date="2010" name="Stand. Genomic Sci.">
        <title>Complete genome sequence of Kribbella flavida type strain (IFO 14399).</title>
        <authorList>
            <person name="Pukall R."/>
            <person name="Lapidus A."/>
            <person name="Glavina Del Rio T."/>
            <person name="Copeland A."/>
            <person name="Tice H."/>
            <person name="Cheng J.-F."/>
            <person name="Lucas S."/>
            <person name="Chen F."/>
            <person name="Nolan M."/>
            <person name="LaButti K."/>
            <person name="Pati A."/>
            <person name="Ivanova N."/>
            <person name="Mavrommatis K."/>
            <person name="Mikhailova N."/>
            <person name="Pitluck S."/>
            <person name="Bruce D."/>
            <person name="Goodwin L."/>
            <person name="Land M."/>
            <person name="Hauser L."/>
            <person name="Chang Y.-J."/>
            <person name="Jeffries C.D."/>
            <person name="Chen A."/>
            <person name="Palaniappan K."/>
            <person name="Chain P."/>
            <person name="Rohde M."/>
            <person name="Goeker M."/>
            <person name="Bristow J."/>
            <person name="Eisen J.A."/>
            <person name="Markowitz V."/>
            <person name="Hugenholtz P."/>
            <person name="Kyrpides N.C."/>
            <person name="Klenk H.-P."/>
            <person name="Brettin T."/>
        </authorList>
    </citation>
    <scope>NUCLEOTIDE SEQUENCE [LARGE SCALE GENOMIC DNA]</scope>
    <source>
        <strain evidence="2">DSM 17836 / JCM 10339 / NBRC 14399</strain>
    </source>
</reference>
<dbReference type="Gene3D" id="3.40.1260.10">
    <property type="entry name" value="DsrEFH-like"/>
    <property type="match status" value="1"/>
</dbReference>
<evidence type="ECO:0000313" key="2">
    <source>
        <dbReference type="Proteomes" id="UP000007967"/>
    </source>
</evidence>
<reference evidence="2" key="1">
    <citation type="submission" date="2009-09" db="EMBL/GenBank/DDBJ databases">
        <title>The complete genome of Kribbella flavida DSM 17836.</title>
        <authorList>
            <consortium name="US DOE Joint Genome Institute (JGI-PGF)"/>
            <person name="Lucas S."/>
            <person name="Copeland A."/>
            <person name="Lapidus A."/>
            <person name="Glavina del Rio T."/>
            <person name="Dalin E."/>
            <person name="Tice H."/>
            <person name="Bruce D."/>
            <person name="Goodwin L."/>
            <person name="Pitluck S."/>
            <person name="Kyrpides N."/>
            <person name="Mavromatis K."/>
            <person name="Ivanova N."/>
            <person name="Saunders E."/>
            <person name="Brettin T."/>
            <person name="Detter J.C."/>
            <person name="Han C."/>
            <person name="Larimer F."/>
            <person name="Land M."/>
            <person name="Hauser L."/>
            <person name="Markowitz V."/>
            <person name="Cheng J.-F."/>
            <person name="Hugenholtz P."/>
            <person name="Woyke T."/>
            <person name="Wu D."/>
            <person name="Pukall R."/>
            <person name="Klenk H.-P."/>
            <person name="Eisen J.A."/>
        </authorList>
    </citation>
    <scope>NUCLEOTIDE SEQUENCE [LARGE SCALE GENOMIC DNA]</scope>
    <source>
        <strain evidence="2">DSM 17836 / JCM 10339 / NBRC 14399</strain>
    </source>
</reference>
<dbReference type="InterPro" id="IPR027396">
    <property type="entry name" value="DsrEFH-like"/>
</dbReference>
<keyword evidence="2" id="KW-1185">Reference proteome</keyword>
<evidence type="ECO:0000313" key="1">
    <source>
        <dbReference type="EMBL" id="ADB30095.1"/>
    </source>
</evidence>
<dbReference type="HOGENOM" id="CLU_139144_2_1_11"/>
<dbReference type="EMBL" id="CP001736">
    <property type="protein sequence ID" value="ADB30095.1"/>
    <property type="molecule type" value="Genomic_DNA"/>
</dbReference>
<accession>D2Q1A7</accession>
<dbReference type="SUPFAM" id="SSF75169">
    <property type="entry name" value="DsrEFH-like"/>
    <property type="match status" value="1"/>
</dbReference>
<dbReference type="InterPro" id="IPR003787">
    <property type="entry name" value="Sulphur_relay_DsrE/F-like"/>
</dbReference>
<name>D2Q1A7_KRIFD</name>
<dbReference type="KEGG" id="kfl:Kfla_0990"/>
<organism evidence="1 2">
    <name type="scientific">Kribbella flavida (strain DSM 17836 / JCM 10339 / NBRC 14399)</name>
    <dbReference type="NCBI Taxonomy" id="479435"/>
    <lineage>
        <taxon>Bacteria</taxon>
        <taxon>Bacillati</taxon>
        <taxon>Actinomycetota</taxon>
        <taxon>Actinomycetes</taxon>
        <taxon>Propionibacteriales</taxon>
        <taxon>Kribbellaceae</taxon>
        <taxon>Kribbella</taxon>
    </lineage>
</organism>
<dbReference type="STRING" id="479435.Kfla_0990"/>
<sequence length="120" mass="12374">MSRTLVIKLTAGAEEPERANQACTVAATAVASGATVSLWLTGDAVWFAVPGRADAVALPHAAPLADLIAAVLAGGRLTVCTQCAKRRDLTETDLLPGTRIAGAPSFTEEILTENAQAIVY</sequence>
<dbReference type="eggNOG" id="COG2044">
    <property type="taxonomic scope" value="Bacteria"/>
</dbReference>
<dbReference type="Pfam" id="PF02635">
    <property type="entry name" value="DsrE"/>
    <property type="match status" value="1"/>
</dbReference>